<feature type="transmembrane region" description="Helical" evidence="1">
    <location>
        <begin position="177"/>
        <end position="196"/>
    </location>
</feature>
<evidence type="ECO:0000313" key="3">
    <source>
        <dbReference type="EMBL" id="EIJ34258.1"/>
    </source>
</evidence>
<dbReference type="GO" id="GO:0016020">
    <property type="term" value="C:membrane"/>
    <property type="evidence" value="ECO:0007669"/>
    <property type="project" value="TreeGrafter"/>
</dbReference>
<keyword evidence="1" id="KW-1133">Transmembrane helix</keyword>
<dbReference type="AlphaFoldDB" id="A0A656HBN8"/>
<protein>
    <submittedName>
        <fullName evidence="3">Membrane protein</fullName>
    </submittedName>
</protein>
<feature type="transmembrane region" description="Helical" evidence="1">
    <location>
        <begin position="264"/>
        <end position="285"/>
    </location>
</feature>
<dbReference type="EMBL" id="JH651384">
    <property type="protein sequence ID" value="EIJ34258.1"/>
    <property type="molecule type" value="Genomic_DNA"/>
</dbReference>
<dbReference type="GO" id="GO:0016747">
    <property type="term" value="F:acyltransferase activity, transferring groups other than amino-acyl groups"/>
    <property type="evidence" value="ECO:0007669"/>
    <property type="project" value="InterPro"/>
</dbReference>
<proteinExistence type="predicted"/>
<reference evidence="4" key="1">
    <citation type="journal article" date="2011" name="Stand. Genomic Sci.">
        <title>Genome sequence of the filamentous, gliding Thiothrix nivea neotype strain (JP2(T)).</title>
        <authorList>
            <person name="Lapidus A."/>
            <person name="Nolan M."/>
            <person name="Lucas S."/>
            <person name="Glavina Del Rio T."/>
            <person name="Tice H."/>
            <person name="Cheng J.F."/>
            <person name="Tapia R."/>
            <person name="Han C."/>
            <person name="Goodwin L."/>
            <person name="Pitluck S."/>
            <person name="Liolios K."/>
            <person name="Pagani I."/>
            <person name="Ivanova N."/>
            <person name="Huntemann M."/>
            <person name="Mavromatis K."/>
            <person name="Mikhailova N."/>
            <person name="Pati A."/>
            <person name="Chen A."/>
            <person name="Palaniappan K."/>
            <person name="Land M."/>
            <person name="Brambilla E.M."/>
            <person name="Rohde M."/>
            <person name="Abt B."/>
            <person name="Verbarg S."/>
            <person name="Goker M."/>
            <person name="Bristow J."/>
            <person name="Eisen J.A."/>
            <person name="Markowitz V."/>
            <person name="Hugenholtz P."/>
            <person name="Kyrpides N.C."/>
            <person name="Klenk H.P."/>
            <person name="Woyke T."/>
        </authorList>
    </citation>
    <scope>NUCLEOTIDE SEQUENCE [LARGE SCALE GENOMIC DNA]</scope>
    <source>
        <strain evidence="4">ATCC 35100 / DSM 5205 / JP2</strain>
    </source>
</reference>
<keyword evidence="4" id="KW-1185">Reference proteome</keyword>
<feature type="domain" description="Acyltransferase 3" evidence="2">
    <location>
        <begin position="6"/>
        <end position="283"/>
    </location>
</feature>
<evidence type="ECO:0000313" key="4">
    <source>
        <dbReference type="Proteomes" id="UP000005317"/>
    </source>
</evidence>
<organism evidence="3 4">
    <name type="scientific">Thiothrix nivea (strain ATCC 35100 / DSM 5205 / JP2)</name>
    <dbReference type="NCBI Taxonomy" id="870187"/>
    <lineage>
        <taxon>Bacteria</taxon>
        <taxon>Pseudomonadati</taxon>
        <taxon>Pseudomonadota</taxon>
        <taxon>Gammaproteobacteria</taxon>
        <taxon>Thiotrichales</taxon>
        <taxon>Thiotrichaceae</taxon>
        <taxon>Thiothrix</taxon>
    </lineage>
</organism>
<keyword evidence="1" id="KW-0812">Transmembrane</keyword>
<name>A0A656HBN8_THINJ</name>
<sequence precursor="true">MFGFWRLFLALTVAVSHMGFALGPYHPGVMAVMGFYLLAGYISAALWQRACRQADYPTWHYWKERFWRLMPQYWGVVLVTALLLPWLPRNHFLQAPLDFSALWQNLLVFPLAYYPLTGIDHMTLIPPAWSLAVEFHYYLLVPLLGRLPLPVLRGVWAASLGIWLMSFTGLIDPELWGYRYFPGVLFIFLTGHTLCLSHLQQRYFSYESLILLAVLILMLTLYLPYNWGIGFQFEVVVGLLIALSLTILLGRLPRNPLDEWLGKPAYLLFLLHFLAFWLLQAMLLIR</sequence>
<dbReference type="GO" id="GO:0000271">
    <property type="term" value="P:polysaccharide biosynthetic process"/>
    <property type="evidence" value="ECO:0007669"/>
    <property type="project" value="TreeGrafter"/>
</dbReference>
<evidence type="ECO:0000259" key="2">
    <source>
        <dbReference type="Pfam" id="PF01757"/>
    </source>
</evidence>
<feature type="transmembrane region" description="Helical" evidence="1">
    <location>
        <begin position="124"/>
        <end position="144"/>
    </location>
</feature>
<feature type="transmembrane region" description="Helical" evidence="1">
    <location>
        <begin position="69"/>
        <end position="87"/>
    </location>
</feature>
<dbReference type="InterPro" id="IPR050879">
    <property type="entry name" value="Acyltransferase_3"/>
</dbReference>
<dbReference type="InterPro" id="IPR002656">
    <property type="entry name" value="Acyl_transf_3_dom"/>
</dbReference>
<accession>A0A656HBN8</accession>
<gene>
    <name evidence="3" type="ORF">Thini_1675</name>
</gene>
<feature type="transmembrane region" description="Helical" evidence="1">
    <location>
        <begin position="151"/>
        <end position="171"/>
    </location>
</feature>
<dbReference type="PANTHER" id="PTHR23028">
    <property type="entry name" value="ACETYLTRANSFERASE"/>
    <property type="match status" value="1"/>
</dbReference>
<dbReference type="PANTHER" id="PTHR23028:SF53">
    <property type="entry name" value="ACYL_TRANSF_3 DOMAIN-CONTAINING PROTEIN"/>
    <property type="match status" value="1"/>
</dbReference>
<dbReference type="RefSeq" id="WP_002708191.1">
    <property type="nucleotide sequence ID" value="NZ_JH651384.1"/>
</dbReference>
<feature type="transmembrane region" description="Helical" evidence="1">
    <location>
        <begin position="229"/>
        <end position="252"/>
    </location>
</feature>
<dbReference type="Pfam" id="PF01757">
    <property type="entry name" value="Acyl_transf_3"/>
    <property type="match status" value="1"/>
</dbReference>
<feature type="transmembrane region" description="Helical" evidence="1">
    <location>
        <begin position="203"/>
        <end position="223"/>
    </location>
</feature>
<dbReference type="OrthoDB" id="9767863at2"/>
<evidence type="ECO:0000256" key="1">
    <source>
        <dbReference type="SAM" id="Phobius"/>
    </source>
</evidence>
<feature type="transmembrane region" description="Helical" evidence="1">
    <location>
        <begin position="31"/>
        <end position="48"/>
    </location>
</feature>
<keyword evidence="1" id="KW-0472">Membrane</keyword>
<dbReference type="Proteomes" id="UP000005317">
    <property type="component" value="Unassembled WGS sequence"/>
</dbReference>